<gene>
    <name evidence="1" type="ORF">Cgig2_029347</name>
</gene>
<organism evidence="1 2">
    <name type="scientific">Carnegiea gigantea</name>
    <dbReference type="NCBI Taxonomy" id="171969"/>
    <lineage>
        <taxon>Eukaryota</taxon>
        <taxon>Viridiplantae</taxon>
        <taxon>Streptophyta</taxon>
        <taxon>Embryophyta</taxon>
        <taxon>Tracheophyta</taxon>
        <taxon>Spermatophyta</taxon>
        <taxon>Magnoliopsida</taxon>
        <taxon>eudicotyledons</taxon>
        <taxon>Gunneridae</taxon>
        <taxon>Pentapetalae</taxon>
        <taxon>Caryophyllales</taxon>
        <taxon>Cactineae</taxon>
        <taxon>Cactaceae</taxon>
        <taxon>Cactoideae</taxon>
        <taxon>Echinocereeae</taxon>
        <taxon>Carnegiea</taxon>
    </lineage>
</organism>
<protein>
    <recommendedName>
        <fullName evidence="3">S-adenosyl-L-methionine-dependent methyltransferase</fullName>
    </recommendedName>
</protein>
<keyword evidence="2" id="KW-1185">Reference proteome</keyword>
<name>A0A9Q1QRU2_9CARY</name>
<comment type="caution">
    <text evidence="1">The sequence shown here is derived from an EMBL/GenBank/DDBJ whole genome shotgun (WGS) entry which is preliminary data.</text>
</comment>
<sequence>MAMGFTMGLNFLLLVAMVATNILSLYHLSSTTSFFQPKHPTTPPPVPQHLLQQLHTIRATLNHLTRHHRPPPSNPKTSPTSSDLLTFSHISPIASSCHDHPDLLHQYMNYTPFSLCPKDSQLAESLILRGCHPLPRRRCFSRTPLNPKPSSPDSNVLWDSYPGSCRSFKCLNPKLGFDFSSTESQKSFMSYKSDLDLTIPQLFQIADKGNSQIRLGIDIGGGTGTFAVKMKERNVTILTTTMNLGAPYNEANAVRGVGSLHAPLQQRFPVFDGVVDLVRCGHAVNRWIPVPVMEFLFYDVDRVLRGGGYLWVDHFFSKGGDLEKVYKPLINRLGYKIVKWATGNKTDSSGLKNGEIYSTSDGYVRITVGFDLICMVEWSNLNLGAKRNEELTCAVTEAEPTPVVNPSLKSFYDPSPNHSAI</sequence>
<dbReference type="InterPro" id="IPR029063">
    <property type="entry name" value="SAM-dependent_MTases_sf"/>
</dbReference>
<accession>A0A9Q1QRU2</accession>
<dbReference type="OrthoDB" id="2014981at2759"/>
<dbReference type="SUPFAM" id="SSF53335">
    <property type="entry name" value="S-adenosyl-L-methionine-dependent methyltransferases"/>
    <property type="match status" value="1"/>
</dbReference>
<dbReference type="EMBL" id="JAKOGI010000018">
    <property type="protein sequence ID" value="KAJ8449985.1"/>
    <property type="molecule type" value="Genomic_DNA"/>
</dbReference>
<reference evidence="1" key="1">
    <citation type="submission" date="2022-04" db="EMBL/GenBank/DDBJ databases">
        <title>Carnegiea gigantea Genome sequencing and assembly v2.</title>
        <authorList>
            <person name="Copetti D."/>
            <person name="Sanderson M.J."/>
            <person name="Burquez A."/>
            <person name="Wojciechowski M.F."/>
        </authorList>
    </citation>
    <scope>NUCLEOTIDE SEQUENCE</scope>
    <source>
        <strain evidence="1">SGP5-SGP5p</strain>
        <tissue evidence="1">Aerial part</tissue>
    </source>
</reference>
<evidence type="ECO:0000313" key="2">
    <source>
        <dbReference type="Proteomes" id="UP001153076"/>
    </source>
</evidence>
<evidence type="ECO:0008006" key="3">
    <source>
        <dbReference type="Google" id="ProtNLM"/>
    </source>
</evidence>
<proteinExistence type="predicted"/>
<dbReference type="PANTHER" id="PTHR44067:SF5">
    <property type="entry name" value="EXPRESSED PROTEIN"/>
    <property type="match status" value="1"/>
</dbReference>
<dbReference type="PANTHER" id="PTHR44067">
    <property type="entry name" value="S-ADENOSYL-L-METHIONINE-DEPENDENT METHYLTRANSFERASE SUPERFAMILY PROTEIN-RELATED"/>
    <property type="match status" value="1"/>
</dbReference>
<dbReference type="AlphaFoldDB" id="A0A9Q1QRU2"/>
<evidence type="ECO:0000313" key="1">
    <source>
        <dbReference type="EMBL" id="KAJ8449985.1"/>
    </source>
</evidence>
<dbReference type="InterPro" id="IPR053223">
    <property type="entry name" value="Prob_Methyltransferase"/>
</dbReference>
<dbReference type="Proteomes" id="UP001153076">
    <property type="component" value="Unassembled WGS sequence"/>
</dbReference>